<evidence type="ECO:0000313" key="2">
    <source>
        <dbReference type="RefSeq" id="XP_065651182.1"/>
    </source>
</evidence>
<dbReference type="SUPFAM" id="SSF51445">
    <property type="entry name" value="(Trans)glycosidases"/>
    <property type="match status" value="1"/>
</dbReference>
<reference evidence="2" key="1">
    <citation type="submission" date="2025-08" db="UniProtKB">
        <authorList>
            <consortium name="RefSeq"/>
        </authorList>
    </citation>
    <scope>IDENTIFICATION</scope>
</reference>
<proteinExistence type="predicted"/>
<organism evidence="1 2">
    <name type="scientific">Hydra vulgaris</name>
    <name type="common">Hydra</name>
    <name type="synonym">Hydra attenuata</name>
    <dbReference type="NCBI Taxonomy" id="6087"/>
    <lineage>
        <taxon>Eukaryota</taxon>
        <taxon>Metazoa</taxon>
        <taxon>Cnidaria</taxon>
        <taxon>Hydrozoa</taxon>
        <taxon>Hydroidolina</taxon>
        <taxon>Anthoathecata</taxon>
        <taxon>Aplanulata</taxon>
        <taxon>Hydridae</taxon>
        <taxon>Hydra</taxon>
    </lineage>
</organism>
<dbReference type="InterPro" id="IPR017853">
    <property type="entry name" value="GH"/>
</dbReference>
<protein>
    <submittedName>
        <fullName evidence="2">Uncharacterized protein LOC100206989 isoform X2</fullName>
    </submittedName>
</protein>
<dbReference type="Proteomes" id="UP001652625">
    <property type="component" value="Chromosome 04"/>
</dbReference>
<sequence length="308" mass="35439">MFLVVKNNMKPFKSNQVKLKILIAALFVLEKVYAISPADYQQMLGKGMDVDWVKTGQGVETFNSTIVKDFSNIGFSHVRFKIKDNITTSLLLNIDKILETCLGNNVIPVIAFQAEFFKLWPTDINLDLVVNWWSQIAERYQNMSLKLSFDIIFEVTKYSSTWLGVARTIPYKQREIGTDAEKKIITNKIKVALDWQTSNNIYTWVGAWMAGNYNADPKDEIQYTVEEQVGFANFVTCELTKSKIPFAINSDVWFYDRQKYIWNPNLKPVLDEILKTNCTAIQLKKSNVKKNNSKKRGFKKAILKISNA</sequence>
<name>A0ABM4BPW8_HYDVU</name>
<gene>
    <name evidence="2" type="primary">LOC100206989</name>
</gene>
<accession>A0ABM4BPW8</accession>
<dbReference type="Gene3D" id="3.20.20.80">
    <property type="entry name" value="Glycosidases"/>
    <property type="match status" value="1"/>
</dbReference>
<keyword evidence="1" id="KW-1185">Reference proteome</keyword>
<dbReference type="RefSeq" id="XP_065651182.1">
    <property type="nucleotide sequence ID" value="XM_065795110.1"/>
</dbReference>
<dbReference type="GeneID" id="100206989"/>
<evidence type="ECO:0000313" key="1">
    <source>
        <dbReference type="Proteomes" id="UP001652625"/>
    </source>
</evidence>